<feature type="compositionally biased region" description="Basic and acidic residues" evidence="1">
    <location>
        <begin position="398"/>
        <end position="410"/>
    </location>
</feature>
<feature type="compositionally biased region" description="Basic and acidic residues" evidence="1">
    <location>
        <begin position="138"/>
        <end position="153"/>
    </location>
</feature>
<evidence type="ECO:0000256" key="1">
    <source>
        <dbReference type="SAM" id="MobiDB-lite"/>
    </source>
</evidence>
<name>A0A6L2LFT1_TANCI</name>
<feature type="region of interest" description="Disordered" evidence="1">
    <location>
        <begin position="397"/>
        <end position="486"/>
    </location>
</feature>
<gene>
    <name evidence="2" type="ORF">Tci_032456</name>
</gene>
<feature type="region of interest" description="Disordered" evidence="1">
    <location>
        <begin position="270"/>
        <end position="291"/>
    </location>
</feature>
<accession>A0A6L2LFT1</accession>
<feature type="compositionally biased region" description="Low complexity" evidence="1">
    <location>
        <begin position="270"/>
        <end position="290"/>
    </location>
</feature>
<evidence type="ECO:0000313" key="2">
    <source>
        <dbReference type="EMBL" id="GEU60478.1"/>
    </source>
</evidence>
<dbReference type="AlphaFoldDB" id="A0A6L2LFT1"/>
<feature type="region of interest" description="Disordered" evidence="1">
    <location>
        <begin position="1"/>
        <end position="160"/>
    </location>
</feature>
<dbReference type="EMBL" id="BKCJ010004342">
    <property type="protein sequence ID" value="GEU60478.1"/>
    <property type="molecule type" value="Genomic_DNA"/>
</dbReference>
<proteinExistence type="predicted"/>
<feature type="compositionally biased region" description="Acidic residues" evidence="1">
    <location>
        <begin position="76"/>
        <end position="102"/>
    </location>
</feature>
<reference evidence="2" key="1">
    <citation type="journal article" date="2019" name="Sci. Rep.">
        <title>Draft genome of Tanacetum cinerariifolium, the natural source of mosquito coil.</title>
        <authorList>
            <person name="Yamashiro T."/>
            <person name="Shiraishi A."/>
            <person name="Satake H."/>
            <person name="Nakayama K."/>
        </authorList>
    </citation>
    <scope>NUCLEOTIDE SEQUENCE</scope>
</reference>
<sequence>MLKNVQRGALQAKSNKGKGIELLSDASPLEDAQLKKTLRKSKQETHKLQVSGSSKGDDFELEVPDEQTSKTKDTSEGNDESDDVHDKDDNDDDDGNDDDSGNDDNGGNDAQDSKRTDSDDDENPSFTLKDYKDEEQDKEYVHTPMKEKSNDEEKMYEEEDDDVVKELYRDLNINQGLKDADITNVEQGGADQQNASHKSGFVHKEEDAHVTLATVHDKTEGPLQSSSVSSDFTRKLLNLDDPSLDINSLMNTSTVPPRPPTVNHSPYLTTIPQQQTPDSITTTTTNPTTSLPEIPNFASLFQFDQRVSALESKVSEFNQTSQFAKAISLILGIVDNYLAFKLKEKVNVAVRLQLNKLREKAQTKNQEFLNCRLNHEGNNQGEDKDILSSYGDVVTLKRGRDDQDKNKDPSVRLGSSKGTETQHQSSSKSTQAKEPVFETADTKMQYDQGNKLGHLDDQPDDETAPRNEWFQKPNKPPTLNRAWNKSKSVDFRPPRKWISTIAKARQLPRMFNELMGTPIDFSAYVMNHLKIDNLTQEILVGHAFNLLKGTCKSFAKLEYHFEECYKAINDRLDWHNPEGR</sequence>
<feature type="compositionally biased region" description="Polar residues" evidence="1">
    <location>
        <begin position="416"/>
        <end position="432"/>
    </location>
</feature>
<organism evidence="2">
    <name type="scientific">Tanacetum cinerariifolium</name>
    <name type="common">Dalmatian daisy</name>
    <name type="synonym">Chrysanthemum cinerariifolium</name>
    <dbReference type="NCBI Taxonomy" id="118510"/>
    <lineage>
        <taxon>Eukaryota</taxon>
        <taxon>Viridiplantae</taxon>
        <taxon>Streptophyta</taxon>
        <taxon>Embryophyta</taxon>
        <taxon>Tracheophyta</taxon>
        <taxon>Spermatophyta</taxon>
        <taxon>Magnoliopsida</taxon>
        <taxon>eudicotyledons</taxon>
        <taxon>Gunneridae</taxon>
        <taxon>Pentapetalae</taxon>
        <taxon>asterids</taxon>
        <taxon>campanulids</taxon>
        <taxon>Asterales</taxon>
        <taxon>Asteraceae</taxon>
        <taxon>Asteroideae</taxon>
        <taxon>Anthemideae</taxon>
        <taxon>Anthemidinae</taxon>
        <taxon>Tanacetum</taxon>
    </lineage>
</organism>
<protein>
    <submittedName>
        <fullName evidence="2">Uncharacterized protein</fullName>
    </submittedName>
</protein>
<comment type="caution">
    <text evidence="2">The sequence shown here is derived from an EMBL/GenBank/DDBJ whole genome shotgun (WGS) entry which is preliminary data.</text>
</comment>